<sequence>MTHIPKSSLLKSTFDNLPIYKGFRGSYDGPFVPINEKIQPTKNEIQSSTNTPVFVDGYGNFFDIHYLPIKKKKLRLRETKHNPPNEFRISETEIYQKKQGRQKLISENGCVDLKQVKHFPDPEDFETYEEFEQASIDWYKKSQEQVGSLQLPQQVGSYLYKIKETHKNLTDEKTDSPSVTDLVTDMDDLTEIVMEEDNDNENENHDMEDIQLTADEETYTLNDEQELFLFHHLQTTKPKKTTIKKDEDESNELNENEIKNEIENETENETENEKKNQEKEKETKNKETDKETKNETKNQKENEKENLIKNYLLDYKPWDCNLIPTEPKPEFYLTLEEYERALRRWTKIVVLQSKVLPMHPRQLQEQALLKSYKKKIKRKINKKGSHDYFRGHSDWLNNLSSKVQRHRIQPLKNSIPPPPPMPDYPITCIQDWDKLDSPTQKTLKDFIQTLTKIQQINFVKNLSNQRNITGKYNTIFKNLHQIKTDHWSRFHLIRNDVTEQESKVRYPNFEKFESKKILYTIPEYDRKRPVPWKTLHRTNEYSEYEKEIENIYYSIRFTNFIQNKLFEKNTKKSKEKTFQEINDIVSNENFSIQDLVKIIYLNQSLEDFRLLFKKKNKLEIKNKLFKIIKLKNFQNILNIFKNTTNEIIHSKAAFFIKLIIQRKLGNKLIQKYIQKNKLMKLYNLNYSLYFFKKIPISIFPVMEEMKELIQMRYGSQSLIIRLRRYLYLIYYISLIKNGIQRNYGTSNSKMETLITMLNEKKTEFENKIIRVLTKKTIQITQNLFEGIANRNSEISIFFLWILIRLFNIDDEKIFSIFTREDVDFIGWLIKFSSSKFTHAKNASKVLWDFLNTRIYRSFLAKSISTKPFLFLNLLIQKNEISKNVKTLLEKNFKKSSIQKTRWFVEQNMEYFEDDQTEKENIIRSGTLSARDTEGKEKQISLIKKKNIISKPPFMSLASLEYFTWLFKQLIKNRSLIDLDKSMLFTEKFYNKYISLLESNIKTPNIKLTCYGQFFEEYVICLFQLQLISAAQIPKNTSPKKYSPSRSAQPHGESPKRRKRAGSLTLKLFKTNNPNSEVNNSGENEGSKKSKKILNKLRKTYKIDIKIDFDDIYKLFDFIRQSPEFEYEFKTKILNSIRIFLRNRSIFLQIYNDGKIFDQIKQLCFDNSNITFNNAAWRLFFECVEYHSETIPYLIEIEQLKTFLTPPNDTILITNQLFYLYKIFWLPEMEQKRSLEQQKPFRRYYEKDPLKSMRKDRRNILNYFIKKLCFTRLHTVFRMFEKQQNSQAFIRLSKLYYTILQKGTFNKLYQEFKNVEEYMIGIKYFEKLTPKLIASPIIQSPSTKGHKKKKSRFIF</sequence>
<organism evidence="2 3">
    <name type="scientific">Anaeramoeba flamelloides</name>
    <dbReference type="NCBI Taxonomy" id="1746091"/>
    <lineage>
        <taxon>Eukaryota</taxon>
        <taxon>Metamonada</taxon>
        <taxon>Anaeramoebidae</taxon>
        <taxon>Anaeramoeba</taxon>
    </lineage>
</organism>
<feature type="compositionally biased region" description="Basic and acidic residues" evidence="1">
    <location>
        <begin position="271"/>
        <end position="302"/>
    </location>
</feature>
<accession>A0ABQ8Z6T4</accession>
<feature type="compositionally biased region" description="Low complexity" evidence="1">
    <location>
        <begin position="1071"/>
        <end position="1083"/>
    </location>
</feature>
<evidence type="ECO:0000256" key="1">
    <source>
        <dbReference type="SAM" id="MobiDB-lite"/>
    </source>
</evidence>
<dbReference type="PANTHER" id="PTHR37516">
    <property type="entry name" value="SCA1 COMPLEX SCAFFOLD PROTEIN SCAA"/>
    <property type="match status" value="1"/>
</dbReference>
<keyword evidence="3" id="KW-1185">Reference proteome</keyword>
<protein>
    <submittedName>
        <fullName evidence="2">Sca1 complex scaffold protein scaa</fullName>
    </submittedName>
</protein>
<evidence type="ECO:0000313" key="2">
    <source>
        <dbReference type="EMBL" id="KAJ6252606.1"/>
    </source>
</evidence>
<dbReference type="Proteomes" id="UP001150062">
    <property type="component" value="Unassembled WGS sequence"/>
</dbReference>
<proteinExistence type="predicted"/>
<name>A0ABQ8Z6T4_9EUKA</name>
<dbReference type="PANTHER" id="PTHR37516:SF1">
    <property type="entry name" value="SCA1 COMPLEX SCAFFOLD PROTEIN SCAA"/>
    <property type="match status" value="1"/>
</dbReference>
<gene>
    <name evidence="2" type="ORF">M0813_13978</name>
</gene>
<dbReference type="InterPro" id="IPR037474">
    <property type="entry name" value="ScaA"/>
</dbReference>
<feature type="region of interest" description="Disordered" evidence="1">
    <location>
        <begin position="238"/>
        <end position="302"/>
    </location>
</feature>
<comment type="caution">
    <text evidence="2">The sequence shown here is derived from an EMBL/GenBank/DDBJ whole genome shotgun (WGS) entry which is preliminary data.</text>
</comment>
<feature type="region of interest" description="Disordered" evidence="1">
    <location>
        <begin position="1035"/>
        <end position="1059"/>
    </location>
</feature>
<reference evidence="2" key="1">
    <citation type="submission" date="2022-08" db="EMBL/GenBank/DDBJ databases">
        <title>Novel sulfate-reducing endosymbionts in the free-living metamonad Anaeramoeba.</title>
        <authorList>
            <person name="Jerlstrom-Hultqvist J."/>
            <person name="Cepicka I."/>
            <person name="Gallot-Lavallee L."/>
            <person name="Salas-Leiva D."/>
            <person name="Curtis B.A."/>
            <person name="Zahonova K."/>
            <person name="Pipaliya S."/>
            <person name="Dacks J."/>
            <person name="Roger A.J."/>
        </authorList>
    </citation>
    <scope>NUCLEOTIDE SEQUENCE</scope>
    <source>
        <strain evidence="2">Schooner1</strain>
    </source>
</reference>
<evidence type="ECO:0000313" key="3">
    <source>
        <dbReference type="Proteomes" id="UP001150062"/>
    </source>
</evidence>
<feature type="compositionally biased region" description="Polar residues" evidence="1">
    <location>
        <begin position="1035"/>
        <end position="1047"/>
    </location>
</feature>
<feature type="region of interest" description="Disordered" evidence="1">
    <location>
        <begin position="1069"/>
        <end position="1088"/>
    </location>
</feature>
<dbReference type="EMBL" id="JAOAOG010000041">
    <property type="protein sequence ID" value="KAJ6252606.1"/>
    <property type="molecule type" value="Genomic_DNA"/>
</dbReference>